<dbReference type="RefSeq" id="WP_188877550.1">
    <property type="nucleotide sequence ID" value="NZ_BMPF01000001.1"/>
</dbReference>
<dbReference type="PANTHER" id="PTHR42951">
    <property type="entry name" value="METALLO-BETA-LACTAMASE DOMAIN-CONTAINING"/>
    <property type="match status" value="1"/>
</dbReference>
<comment type="caution">
    <text evidence="2">The sequence shown here is derived from an EMBL/GenBank/DDBJ whole genome shotgun (WGS) entry which is preliminary data.</text>
</comment>
<accession>A0A830EYV1</accession>
<evidence type="ECO:0000313" key="3">
    <source>
        <dbReference type="Proteomes" id="UP000628840"/>
    </source>
</evidence>
<dbReference type="InterPro" id="IPR001279">
    <property type="entry name" value="Metallo-B-lactamas"/>
</dbReference>
<dbReference type="GO" id="GO:0016787">
    <property type="term" value="F:hydrolase activity"/>
    <property type="evidence" value="ECO:0007669"/>
    <property type="project" value="UniProtKB-KW"/>
</dbReference>
<sequence length="228" mass="24071">MELADGVFDLPVTLDTDGGERVFHPSAVELPDGGVLLVDAGFAHTLDQLEAGLAEHGHSLDDVRYVLLTHQDGDHAGGLAPLCDRLEHPVTVFAHRDDAPVVEGLADPVKGDPDDRYAPAPVDVQVVDGVELRTAVGPLQVVATPGHTPGHVSCYLPDTGVLLAADATVAEDGELVGPAERFTPEVARAYESLGRLAELAFTDVLCYHGGHVEAGPERFRELVADAEE</sequence>
<dbReference type="AlphaFoldDB" id="A0A830EYV1"/>
<dbReference type="EMBL" id="BMPF01000001">
    <property type="protein sequence ID" value="GGL23256.1"/>
    <property type="molecule type" value="Genomic_DNA"/>
</dbReference>
<dbReference type="Proteomes" id="UP000628840">
    <property type="component" value="Unassembled WGS sequence"/>
</dbReference>
<dbReference type="Gene3D" id="3.60.15.10">
    <property type="entry name" value="Ribonuclease Z/Hydroxyacylglutathione hydrolase-like"/>
    <property type="match status" value="1"/>
</dbReference>
<dbReference type="OrthoDB" id="197151at2157"/>
<dbReference type="Pfam" id="PF00753">
    <property type="entry name" value="Lactamase_B"/>
    <property type="match status" value="1"/>
</dbReference>
<keyword evidence="2" id="KW-0378">Hydrolase</keyword>
<evidence type="ECO:0000259" key="1">
    <source>
        <dbReference type="SMART" id="SM00849"/>
    </source>
</evidence>
<gene>
    <name evidence="2" type="ORF">GCM10009037_03460</name>
</gene>
<dbReference type="PANTHER" id="PTHR42951:SF15">
    <property type="entry name" value="METALLO-BETA-LACTAMASE SUPERFAMILY PROTEIN"/>
    <property type="match status" value="1"/>
</dbReference>
<dbReference type="InterPro" id="IPR050855">
    <property type="entry name" value="NDM-1-like"/>
</dbReference>
<feature type="domain" description="Metallo-beta-lactamase" evidence="1">
    <location>
        <begin position="24"/>
        <end position="208"/>
    </location>
</feature>
<dbReference type="InterPro" id="IPR036866">
    <property type="entry name" value="RibonucZ/Hydroxyglut_hydro"/>
</dbReference>
<protein>
    <submittedName>
        <fullName evidence="2">Hydrolase</fullName>
    </submittedName>
</protein>
<keyword evidence="3" id="KW-1185">Reference proteome</keyword>
<dbReference type="SMART" id="SM00849">
    <property type="entry name" value="Lactamase_B"/>
    <property type="match status" value="1"/>
</dbReference>
<name>A0A830EYV1_9EURY</name>
<evidence type="ECO:0000313" key="2">
    <source>
        <dbReference type="EMBL" id="GGL23256.1"/>
    </source>
</evidence>
<reference evidence="2 3" key="1">
    <citation type="journal article" date="2019" name="Int. J. Syst. Evol. Microbiol.">
        <title>The Global Catalogue of Microorganisms (GCM) 10K type strain sequencing project: providing services to taxonomists for standard genome sequencing and annotation.</title>
        <authorList>
            <consortium name="The Broad Institute Genomics Platform"/>
            <consortium name="The Broad Institute Genome Sequencing Center for Infectious Disease"/>
            <person name="Wu L."/>
            <person name="Ma J."/>
        </authorList>
    </citation>
    <scope>NUCLEOTIDE SEQUENCE [LARGE SCALE GENOMIC DNA]</scope>
    <source>
        <strain evidence="2 3">JCM 19585</strain>
    </source>
</reference>
<proteinExistence type="predicted"/>
<dbReference type="SUPFAM" id="SSF56281">
    <property type="entry name" value="Metallo-hydrolase/oxidoreductase"/>
    <property type="match status" value="1"/>
</dbReference>
<organism evidence="2 3">
    <name type="scientific">Halarchaeum grantii</name>
    <dbReference type="NCBI Taxonomy" id="1193105"/>
    <lineage>
        <taxon>Archaea</taxon>
        <taxon>Methanobacteriati</taxon>
        <taxon>Methanobacteriota</taxon>
        <taxon>Stenosarchaea group</taxon>
        <taxon>Halobacteria</taxon>
        <taxon>Halobacteriales</taxon>
        <taxon>Halobacteriaceae</taxon>
    </lineage>
</organism>
<dbReference type="CDD" id="cd07721">
    <property type="entry name" value="yflN-like_MBL-fold"/>
    <property type="match status" value="1"/>
</dbReference>